<dbReference type="OrthoDB" id="9763993at2"/>
<dbReference type="RefSeq" id="WP_008338209.1">
    <property type="nucleotide sequence ID" value="NZ_AFRZ01000001.1"/>
</dbReference>
<dbReference type="PROSITE" id="PS51918">
    <property type="entry name" value="RADICAL_SAM"/>
    <property type="match status" value="1"/>
</dbReference>
<protein>
    <recommendedName>
        <fullName evidence="8">S-adenosylmethionine-dependent nucleotide dehydratase</fullName>
    </recommendedName>
</protein>
<evidence type="ECO:0000256" key="6">
    <source>
        <dbReference type="ARBA" id="ARBA00023014"/>
    </source>
</evidence>
<accession>B6BKZ8</accession>
<dbReference type="InterPro" id="IPR007197">
    <property type="entry name" value="rSAM"/>
</dbReference>
<dbReference type="Proteomes" id="UP000006431">
    <property type="component" value="Unassembled WGS sequence"/>
</dbReference>
<dbReference type="NCBIfam" id="NF038283">
    <property type="entry name" value="viperin_w_prok"/>
    <property type="match status" value="1"/>
</dbReference>
<gene>
    <name evidence="10" type="ORF">SMGD1_0203</name>
</gene>
<keyword evidence="5" id="KW-0408">Iron</keyword>
<evidence type="ECO:0000256" key="8">
    <source>
        <dbReference type="ARBA" id="ARBA00039667"/>
    </source>
</evidence>
<accession>H1FSZ4</accession>
<dbReference type="Pfam" id="PF04055">
    <property type="entry name" value="Radical_SAM"/>
    <property type="match status" value="1"/>
</dbReference>
<comment type="cofactor">
    <cofactor evidence="1">
        <name>[4Fe-4S] cluster</name>
        <dbReference type="ChEBI" id="CHEBI:49883"/>
    </cofactor>
</comment>
<dbReference type="HOGENOM" id="CLU_049058_0_0_7"/>
<dbReference type="STRING" id="929558.SMGD1_0203"/>
<feature type="domain" description="Radical SAM core" evidence="9">
    <location>
        <begin position="1"/>
        <end position="218"/>
    </location>
</feature>
<evidence type="ECO:0000313" key="10">
    <source>
        <dbReference type="EMBL" id="EHP28730.1"/>
    </source>
</evidence>
<dbReference type="InterPro" id="IPR013785">
    <property type="entry name" value="Aldolase_TIM"/>
</dbReference>
<keyword evidence="11" id="KW-1185">Reference proteome</keyword>
<dbReference type="InterPro" id="IPR058240">
    <property type="entry name" value="rSAM_sf"/>
</dbReference>
<dbReference type="GO" id="GO:0003824">
    <property type="term" value="F:catalytic activity"/>
    <property type="evidence" value="ECO:0007669"/>
    <property type="project" value="InterPro"/>
</dbReference>
<keyword evidence="7" id="KW-0051">Antiviral defense</keyword>
<dbReference type="eggNOG" id="COG0535">
    <property type="taxonomic scope" value="Bacteria"/>
</dbReference>
<keyword evidence="2" id="KW-0004">4Fe-4S</keyword>
<dbReference type="PATRIC" id="fig|929558.5.peg.205"/>
<evidence type="ECO:0000259" key="9">
    <source>
        <dbReference type="PROSITE" id="PS51918"/>
    </source>
</evidence>
<reference evidence="10 11" key="1">
    <citation type="journal article" date="2012" name="Proc. Natl. Acad. Sci. U.S.A.">
        <title>Genome and physiology of a model Epsilonproteobacterium responsible for sulfide detoxification in marine oxygen depletion zones.</title>
        <authorList>
            <person name="Grote J."/>
            <person name="Schott T."/>
            <person name="Bruckner C.G."/>
            <person name="Glockner F.O."/>
            <person name="Jost G."/>
            <person name="Teeling H."/>
            <person name="Labrenz M."/>
            <person name="Jurgens K."/>
        </authorList>
    </citation>
    <scope>NUCLEOTIDE SEQUENCE [LARGE SCALE GENOMIC DNA]</scope>
    <source>
        <strain evidence="10 11">GD1</strain>
    </source>
</reference>
<dbReference type="Gene3D" id="3.20.20.70">
    <property type="entry name" value="Aldolase class I"/>
    <property type="match status" value="1"/>
</dbReference>
<evidence type="ECO:0000313" key="11">
    <source>
        <dbReference type="Proteomes" id="UP000006431"/>
    </source>
</evidence>
<dbReference type="PANTHER" id="PTHR21339:SF0">
    <property type="entry name" value="S-ADENOSYLMETHIONINE-DEPENDENT NUCLEOTIDE DEHYDRATASE RSAD2"/>
    <property type="match status" value="1"/>
</dbReference>
<evidence type="ECO:0000256" key="1">
    <source>
        <dbReference type="ARBA" id="ARBA00001966"/>
    </source>
</evidence>
<dbReference type="EMBL" id="AFRZ01000001">
    <property type="protein sequence ID" value="EHP28730.1"/>
    <property type="molecule type" value="Genomic_DNA"/>
</dbReference>
<name>B6BKZ8_SULGG</name>
<dbReference type="SFLD" id="SFLDG01067">
    <property type="entry name" value="SPASM/twitch_domain_containing"/>
    <property type="match status" value="1"/>
</dbReference>
<sequence>MNEITINWHIIQQCNYKCTYCFAKYKRSFEKEIQVSKKDIEVLLNKVYSFFSQEYKGTVVRLNIAGGEPTLSRNIDFIIKKAYEIGFKVSLISNSSKITNRFIESNAKYLSMFAISIDSIEKSTNLNIGRSYKNEILDVSRIIKSIEQFRKINKNIQIKINTVVNEHNYQEYLGHFIDLINPIKWKVFQALSMDKDIEYCSIEQFNVFLDKHEGIDSKIYIESNDDMKDSYIMIDPHGRFYQNTNITYNYSDSILNSSVADAFQSIEFNLNKFNKRYKNEI</sequence>
<organism evidence="10 11">
    <name type="scientific">Sulfurimonas gotlandica (strain DSM 19862 / JCM 16533 / GD1)</name>
    <dbReference type="NCBI Taxonomy" id="929558"/>
    <lineage>
        <taxon>Bacteria</taxon>
        <taxon>Pseudomonadati</taxon>
        <taxon>Campylobacterota</taxon>
        <taxon>Epsilonproteobacteria</taxon>
        <taxon>Campylobacterales</taxon>
        <taxon>Sulfurimonadaceae</taxon>
        <taxon>Sulfurimonas</taxon>
    </lineage>
</organism>
<keyword evidence="6" id="KW-0411">Iron-sulfur</keyword>
<dbReference type="AlphaFoldDB" id="B6BKZ8"/>
<evidence type="ECO:0000256" key="5">
    <source>
        <dbReference type="ARBA" id="ARBA00023004"/>
    </source>
</evidence>
<dbReference type="SFLD" id="SFLDS00029">
    <property type="entry name" value="Radical_SAM"/>
    <property type="match status" value="1"/>
</dbReference>
<comment type="caution">
    <text evidence="10">The sequence shown here is derived from an EMBL/GenBank/DDBJ whole genome shotgun (WGS) entry which is preliminary data.</text>
</comment>
<evidence type="ECO:0000256" key="3">
    <source>
        <dbReference type="ARBA" id="ARBA00022691"/>
    </source>
</evidence>
<dbReference type="SFLD" id="SFLDG01088">
    <property type="entry name" value="antiviral_proteins"/>
    <property type="match status" value="1"/>
</dbReference>
<dbReference type="PANTHER" id="PTHR21339">
    <property type="entry name" value="RADICAL S-ADENOSYL METHIONINE DOMAIN-CONTAINING PROTEIN 2"/>
    <property type="match status" value="1"/>
</dbReference>
<proteinExistence type="predicted"/>
<dbReference type="GO" id="GO:0051607">
    <property type="term" value="P:defense response to virus"/>
    <property type="evidence" value="ECO:0007669"/>
    <property type="project" value="UniProtKB-KW"/>
</dbReference>
<keyword evidence="3" id="KW-0949">S-adenosyl-L-methionine</keyword>
<evidence type="ECO:0000256" key="7">
    <source>
        <dbReference type="ARBA" id="ARBA00023118"/>
    </source>
</evidence>
<dbReference type="SUPFAM" id="SSF102114">
    <property type="entry name" value="Radical SAM enzymes"/>
    <property type="match status" value="1"/>
</dbReference>
<dbReference type="CDD" id="cd01335">
    <property type="entry name" value="Radical_SAM"/>
    <property type="match status" value="1"/>
</dbReference>
<dbReference type="GO" id="GO:0051539">
    <property type="term" value="F:4 iron, 4 sulfur cluster binding"/>
    <property type="evidence" value="ECO:0007669"/>
    <property type="project" value="UniProtKB-KW"/>
</dbReference>
<evidence type="ECO:0000256" key="4">
    <source>
        <dbReference type="ARBA" id="ARBA00022723"/>
    </source>
</evidence>
<evidence type="ECO:0000256" key="2">
    <source>
        <dbReference type="ARBA" id="ARBA00022485"/>
    </source>
</evidence>
<keyword evidence="4" id="KW-0479">Metal-binding</keyword>
<dbReference type="GO" id="GO:0046872">
    <property type="term" value="F:metal ion binding"/>
    <property type="evidence" value="ECO:0007669"/>
    <property type="project" value="UniProtKB-KW"/>
</dbReference>
<dbReference type="InterPro" id="IPR051196">
    <property type="entry name" value="RSAD2/Viperin_antiviral"/>
</dbReference>